<comment type="caution">
    <text evidence="1">The sequence shown here is derived from an EMBL/GenBank/DDBJ whole genome shotgun (WGS) entry which is preliminary data.</text>
</comment>
<dbReference type="EMBL" id="JADEYP010000018">
    <property type="protein sequence ID" value="MCA5005614.1"/>
    <property type="molecule type" value="Genomic_DNA"/>
</dbReference>
<sequence>MNRIKQLEEFLQESPQDPFLHYALTMEYLKGEDITKTKAGFENLINNFPDYVGSYYHYGKFLEKQGDVAQAEHVYKLGIQVAVEKRNHHAKSELLGALNLLMGFDDDDDC</sequence>
<dbReference type="Gene3D" id="1.25.40.10">
    <property type="entry name" value="Tetratricopeptide repeat domain"/>
    <property type="match status" value="1"/>
</dbReference>
<dbReference type="Proteomes" id="UP001165302">
    <property type="component" value="Unassembled WGS sequence"/>
</dbReference>
<dbReference type="SUPFAM" id="SSF48452">
    <property type="entry name" value="TPR-like"/>
    <property type="match status" value="1"/>
</dbReference>
<proteinExistence type="predicted"/>
<organism evidence="1 2">
    <name type="scientific">Sphingobacterium bovistauri</name>
    <dbReference type="NCBI Taxonomy" id="2781959"/>
    <lineage>
        <taxon>Bacteria</taxon>
        <taxon>Pseudomonadati</taxon>
        <taxon>Bacteroidota</taxon>
        <taxon>Sphingobacteriia</taxon>
        <taxon>Sphingobacteriales</taxon>
        <taxon>Sphingobacteriaceae</taxon>
        <taxon>Sphingobacterium</taxon>
    </lineage>
</organism>
<reference evidence="1" key="1">
    <citation type="submission" date="2020-10" db="EMBL/GenBank/DDBJ databases">
        <authorList>
            <person name="Lu T."/>
            <person name="Wang Q."/>
            <person name="Han X."/>
        </authorList>
    </citation>
    <scope>NUCLEOTIDE SEQUENCE</scope>
    <source>
        <strain evidence="1">WQ 366</strain>
    </source>
</reference>
<dbReference type="InterPro" id="IPR011990">
    <property type="entry name" value="TPR-like_helical_dom_sf"/>
</dbReference>
<accession>A0ABS7Z624</accession>
<evidence type="ECO:0000313" key="1">
    <source>
        <dbReference type="EMBL" id="MCA5005614.1"/>
    </source>
</evidence>
<gene>
    <name evidence="1" type="ORF">IPZ78_10665</name>
</gene>
<protein>
    <submittedName>
        <fullName evidence="1">Tetratricopeptide repeat protein</fullName>
    </submittedName>
</protein>
<dbReference type="RefSeq" id="WP_225553511.1">
    <property type="nucleotide sequence ID" value="NZ_JADEYP010000018.1"/>
</dbReference>
<evidence type="ECO:0000313" key="2">
    <source>
        <dbReference type="Proteomes" id="UP001165302"/>
    </source>
</evidence>
<name>A0ABS7Z624_9SPHI</name>
<keyword evidence="2" id="KW-1185">Reference proteome</keyword>